<dbReference type="Proteomes" id="UP001160334">
    <property type="component" value="Unassembled WGS sequence"/>
</dbReference>
<dbReference type="PANTHER" id="PTHR32308:SF0">
    <property type="entry name" value="HPCH_HPAI ALDOLASE_CITRATE LYASE DOMAIN-CONTAINING PROTEIN"/>
    <property type="match status" value="1"/>
</dbReference>
<organism evidence="5 6">
    <name type="scientific">Prescottella agglutinans</name>
    <dbReference type="NCBI Taxonomy" id="1644129"/>
    <lineage>
        <taxon>Bacteria</taxon>
        <taxon>Bacillati</taxon>
        <taxon>Actinomycetota</taxon>
        <taxon>Actinomycetes</taxon>
        <taxon>Mycobacteriales</taxon>
        <taxon>Nocardiaceae</taxon>
        <taxon>Prescottella</taxon>
    </lineage>
</organism>
<keyword evidence="2" id="KW-0479">Metal-binding</keyword>
<evidence type="ECO:0000313" key="5">
    <source>
        <dbReference type="EMBL" id="MDH6282637.1"/>
    </source>
</evidence>
<evidence type="ECO:0000313" key="6">
    <source>
        <dbReference type="Proteomes" id="UP001160334"/>
    </source>
</evidence>
<evidence type="ECO:0000256" key="2">
    <source>
        <dbReference type="ARBA" id="ARBA00022723"/>
    </source>
</evidence>
<dbReference type="GO" id="GO:0016829">
    <property type="term" value="F:lyase activity"/>
    <property type="evidence" value="ECO:0007669"/>
    <property type="project" value="UniProtKB-KW"/>
</dbReference>
<dbReference type="PANTHER" id="PTHR32308">
    <property type="entry name" value="LYASE BETA SUBUNIT, PUTATIVE (AFU_ORTHOLOGUE AFUA_4G13030)-RELATED"/>
    <property type="match status" value="1"/>
</dbReference>
<evidence type="ECO:0000256" key="3">
    <source>
        <dbReference type="ARBA" id="ARBA00022842"/>
    </source>
</evidence>
<dbReference type="InterPro" id="IPR005000">
    <property type="entry name" value="Aldolase/citrate-lyase_domain"/>
</dbReference>
<proteinExistence type="predicted"/>
<feature type="domain" description="HpcH/HpaI aldolase/citrate lyase" evidence="4">
    <location>
        <begin position="9"/>
        <end position="220"/>
    </location>
</feature>
<dbReference type="RefSeq" id="WP_280761941.1">
    <property type="nucleotide sequence ID" value="NZ_JARXVC010000011.1"/>
</dbReference>
<keyword evidence="6" id="KW-1185">Reference proteome</keyword>
<reference evidence="5 6" key="1">
    <citation type="submission" date="2023-04" db="EMBL/GenBank/DDBJ databases">
        <title>Forest soil microbial communities from Buena Vista Peninsula, Colon Province, Panama.</title>
        <authorList>
            <person name="Bouskill N."/>
        </authorList>
    </citation>
    <scope>NUCLEOTIDE SEQUENCE [LARGE SCALE GENOMIC DNA]</scope>
    <source>
        <strain evidence="5 6">CFH S0262</strain>
    </source>
</reference>
<dbReference type="EMBL" id="JARXVC010000011">
    <property type="protein sequence ID" value="MDH6282637.1"/>
    <property type="molecule type" value="Genomic_DNA"/>
</dbReference>
<dbReference type="Gene3D" id="3.20.20.60">
    <property type="entry name" value="Phosphoenolpyruvate-binding domains"/>
    <property type="match status" value="1"/>
</dbReference>
<protein>
    <submittedName>
        <fullName evidence="5">Citrate lyase beta subunit</fullName>
    </submittedName>
</protein>
<keyword evidence="3" id="KW-0460">Magnesium</keyword>
<sequence length="282" mass="29940">MTAARRRVALVAPGSDEHKACKALSSAADEIVLDLEDAVTAASKASARDLVSALVRGHDQLPAVSVRINGRGTAWFEDDLLAAAEISENLTSIVIPKVESVEELIEADRILTASGAANLPVQALIETPQGVVEIDKIVSGPRLSAVIIGYADLGASLGRSRTLAPERWLYVQDRVLHSARAAGVQAIDGPSLNIADDYEFWRAAQWAAELGFDGKWVIHPSQIRTTLKAFTPTEAEIDAAHRVLAALSEAELRGAGAAQLDGRMLDEAIAVAARRTLSKIGD</sequence>
<keyword evidence="5" id="KW-0456">Lyase</keyword>
<gene>
    <name evidence="5" type="ORF">M2280_003874</name>
</gene>
<dbReference type="Pfam" id="PF03328">
    <property type="entry name" value="HpcH_HpaI"/>
    <property type="match status" value="1"/>
</dbReference>
<dbReference type="InterPro" id="IPR011206">
    <property type="entry name" value="Citrate_lyase_beta/mcl1/mcl2"/>
</dbReference>
<comment type="cofactor">
    <cofactor evidence="1">
        <name>Mg(2+)</name>
        <dbReference type="ChEBI" id="CHEBI:18420"/>
    </cofactor>
</comment>
<dbReference type="SUPFAM" id="SSF51621">
    <property type="entry name" value="Phosphoenolpyruvate/pyruvate domain"/>
    <property type="match status" value="1"/>
</dbReference>
<dbReference type="InterPro" id="IPR015813">
    <property type="entry name" value="Pyrv/PenolPyrv_kinase-like_dom"/>
</dbReference>
<comment type="caution">
    <text evidence="5">The sequence shown here is derived from an EMBL/GenBank/DDBJ whole genome shotgun (WGS) entry which is preliminary data.</text>
</comment>
<dbReference type="InterPro" id="IPR040442">
    <property type="entry name" value="Pyrv_kinase-like_dom_sf"/>
</dbReference>
<accession>A0ABT6MEC9</accession>
<dbReference type="PIRSF" id="PIRSF015582">
    <property type="entry name" value="Cit_lyase_B"/>
    <property type="match status" value="1"/>
</dbReference>
<name>A0ABT6MEC9_9NOCA</name>
<evidence type="ECO:0000259" key="4">
    <source>
        <dbReference type="Pfam" id="PF03328"/>
    </source>
</evidence>
<evidence type="ECO:0000256" key="1">
    <source>
        <dbReference type="ARBA" id="ARBA00001946"/>
    </source>
</evidence>